<dbReference type="Proteomes" id="UP001482520">
    <property type="component" value="Unassembled WGS sequence"/>
</dbReference>
<dbReference type="RefSeq" id="WP_349805585.1">
    <property type="nucleotide sequence ID" value="NZ_JBEGDP010000034.1"/>
</dbReference>
<dbReference type="SMART" id="SM00634">
    <property type="entry name" value="BID_1"/>
    <property type="match status" value="1"/>
</dbReference>
<reference evidence="4 5" key="1">
    <citation type="submission" date="2024-02" db="EMBL/GenBank/DDBJ databases">
        <title>Full genome sequence of Nocardioides kribbensis.</title>
        <authorList>
            <person name="Poletto B.L."/>
            <person name="Silva G."/>
            <person name="Galante D."/>
            <person name="Campos K.R."/>
            <person name="Santos M.B.N."/>
            <person name="Sacchi C.T."/>
        </authorList>
    </citation>
    <scope>NUCLEOTIDE SEQUENCE [LARGE SCALE GENOMIC DNA]</scope>
    <source>
        <strain evidence="4 5">O4R</strain>
    </source>
</reference>
<keyword evidence="2" id="KW-0732">Signal</keyword>
<proteinExistence type="inferred from homology"/>
<sequence length="1042" mass="105573">MNSSGIKRGLATTAIAALAVTGVPAIANAAPLTLGTGSENVVTLVDPTLPISAQADGTNSTYRLTAQAGTGVTSVTFSYSLNGVNFTEIGSTTRNDNGVFGIEWDASAVAGAPAVTIRATGNVAGTTTDEDTAAAPVAANNTVETVNITNGDTVGVFQAPYGGGQQNVIVNGTSSDPAATPDLEFLNGAAFAAGGTAVSTTTGTNPTTGTWAGILNIAGYQYGSTNELLVRASEASEDTEAFALYQQTITTVNAVAGQPTAGGAQVPVTVTVLDQNQRPIAGARVASSTGGATQLTNAQGQATFTQTDASAYYYADATAATGYQANLGDKRSNDVALGQYVPVASSLDADSSNGAAFDFDEYDANDITVQVQDQQGIDFGGVQQVQYYFTFTAFDGTTTQGRFPATGTSTVPTDANGEADIPLPTVTEGGTFTLFAGVAADPNTGNGAVPVSNVLTFKAGDATLDITNADPASAPAGGEIVVSGTLLLEDGTALAGRPIDLSYTSVGGNAGFNQTTGADQPTLTVTTGANGGFSATLDDVATAAGVAQPTENGTVTADTADYDDSEGDIDNALEGDTLAVIFSQATAPAASTVDITGLDANTTPGVADLAEVEVVDANGAPVANQNVTLTIGGDAFFTDGTYTGAAGSEGGNLRDLGQTITVATDNAGVAEFLVGIGRSEDFDDDGDATATVTATVATAGTTPSASDTATADFDSSNPLNIGEVSIEPTDDDGFLPEARVGDFAEFDVFVTDQFGNLTDVTVALSDNTGFADLSSSSVTSDFLSDGDFFATAEQEVDQVITASVTRGTVNVDGNGNAVAGPNETVSDTYTVEWYEYSLADGTVTITSSPEGVVMVGMPVTETVRVLDSAGNPVQGLDVRFIRQGPGTGADGDANFVTTTNANGEAFYTFVGTEEGTANITVSVTDGDDVLTAQDTVVFDDGVEPPVEDAIVIANLSANNNGAKPDRLKVTTGEPRAAGAVVKFFRIKASGGNVQVGQGVLDDMGQLKKNVKDVNGKKFSRYFARVLPTDDSTGDRSNNTRVR</sequence>
<gene>
    <name evidence="4" type="ORF">V6R90_18570</name>
</gene>
<comment type="caution">
    <text evidence="4">The sequence shown here is derived from an EMBL/GenBank/DDBJ whole genome shotgun (WGS) entry which is preliminary data.</text>
</comment>
<evidence type="ECO:0000256" key="2">
    <source>
        <dbReference type="SAM" id="SignalP"/>
    </source>
</evidence>
<dbReference type="Gene3D" id="2.60.40.10">
    <property type="entry name" value="Immunoglobulins"/>
    <property type="match status" value="1"/>
</dbReference>
<feature type="chain" id="PRO_5045807161" description="Big-1 domain-containing protein" evidence="2">
    <location>
        <begin position="30"/>
        <end position="1042"/>
    </location>
</feature>
<organism evidence="4 5">
    <name type="scientific">Nocardioides kribbensis</name>
    <dbReference type="NCBI Taxonomy" id="305517"/>
    <lineage>
        <taxon>Bacteria</taxon>
        <taxon>Bacillati</taxon>
        <taxon>Actinomycetota</taxon>
        <taxon>Actinomycetes</taxon>
        <taxon>Propionibacteriales</taxon>
        <taxon>Nocardioidaceae</taxon>
        <taxon>Nocardioides</taxon>
    </lineage>
</organism>
<evidence type="ECO:0000259" key="3">
    <source>
        <dbReference type="PROSITE" id="PS51127"/>
    </source>
</evidence>
<dbReference type="InterPro" id="IPR003344">
    <property type="entry name" value="Big_1_dom"/>
</dbReference>
<dbReference type="InterPro" id="IPR013783">
    <property type="entry name" value="Ig-like_fold"/>
</dbReference>
<evidence type="ECO:0000313" key="5">
    <source>
        <dbReference type="Proteomes" id="UP001482520"/>
    </source>
</evidence>
<comment type="similarity">
    <text evidence="1">Belongs to the intimin/invasin family.</text>
</comment>
<feature type="domain" description="Big-1" evidence="3">
    <location>
        <begin position="842"/>
        <end position="937"/>
    </location>
</feature>
<dbReference type="PROSITE" id="PS51127">
    <property type="entry name" value="BIG1"/>
    <property type="match status" value="1"/>
</dbReference>
<evidence type="ECO:0000256" key="1">
    <source>
        <dbReference type="ARBA" id="ARBA00010116"/>
    </source>
</evidence>
<keyword evidence="5" id="KW-1185">Reference proteome</keyword>
<feature type="signal peptide" evidence="2">
    <location>
        <begin position="1"/>
        <end position="29"/>
    </location>
</feature>
<name>A0ABV1P3H6_9ACTN</name>
<protein>
    <recommendedName>
        <fullName evidence="3">Big-1 domain-containing protein</fullName>
    </recommendedName>
</protein>
<dbReference type="SUPFAM" id="SSF49373">
    <property type="entry name" value="Invasin/intimin cell-adhesion fragments"/>
    <property type="match status" value="1"/>
</dbReference>
<accession>A0ABV1P3H6</accession>
<dbReference type="InterPro" id="IPR008964">
    <property type="entry name" value="Invasin/intimin_cell_adhesion"/>
</dbReference>
<evidence type="ECO:0000313" key="4">
    <source>
        <dbReference type="EMBL" id="MEQ7849286.1"/>
    </source>
</evidence>
<dbReference type="EMBL" id="JBEGDP010000034">
    <property type="protein sequence ID" value="MEQ7849286.1"/>
    <property type="molecule type" value="Genomic_DNA"/>
</dbReference>